<evidence type="ECO:0000313" key="1">
    <source>
        <dbReference type="EMBL" id="MBC2960832.1"/>
    </source>
</evidence>
<accession>A0ABR6U8Q7</accession>
<proteinExistence type="predicted"/>
<dbReference type="EMBL" id="JACMYC010000005">
    <property type="protein sequence ID" value="MBC2960832.1"/>
    <property type="molecule type" value="Genomic_DNA"/>
</dbReference>
<sequence length="387" mass="41567">MARRRSMVVGAVVVALTAGGVAAWAVVGDREPAAALLEPRVEPLDVVAPVPTYALGTPRGLLVRAGGRERVLPEAVDARWLPGGGLVVVEEDRRRLRLLDPRTGEPEAGAPIGDADLPGRSAARVNLLARYDQPTVLRSWSPAFDAVEEVALPGTDDPVAVDDPDVVRGYFGVAATVGDTTLVLWHDGSETYEDGARGVARIRDGEVDTVLLDEPLVALHLSVDGASLLGLRQVRGEPCGGCVVEQEVVEIDPVDGTLHTYGHPEEYDDSWRVDAMDRVGDRVAVRYVRAGDGRVPRERNLLGTYVYAAGDWSLLPGSDEATTWWQDGGRVVARPAREPRWGADGFRFSWIGDGDDRERPIEGELITTYGRVGSRLGSVAGQLLPPA</sequence>
<dbReference type="RefSeq" id="WP_186346080.1">
    <property type="nucleotide sequence ID" value="NZ_BMMR01000005.1"/>
</dbReference>
<evidence type="ECO:0000313" key="2">
    <source>
        <dbReference type="Proteomes" id="UP000604001"/>
    </source>
</evidence>
<protein>
    <submittedName>
        <fullName evidence="1">Uncharacterized protein</fullName>
    </submittedName>
</protein>
<name>A0ABR6U8Q7_9ACTN</name>
<organism evidence="1 2">
    <name type="scientific">Nocardioides deserti</name>
    <dbReference type="NCBI Taxonomy" id="1588644"/>
    <lineage>
        <taxon>Bacteria</taxon>
        <taxon>Bacillati</taxon>
        <taxon>Actinomycetota</taxon>
        <taxon>Actinomycetes</taxon>
        <taxon>Propionibacteriales</taxon>
        <taxon>Nocardioidaceae</taxon>
        <taxon>Nocardioides</taxon>
    </lineage>
</organism>
<keyword evidence="2" id="KW-1185">Reference proteome</keyword>
<gene>
    <name evidence="1" type="ORF">H7344_11065</name>
</gene>
<comment type="caution">
    <text evidence="1">The sequence shown here is derived from an EMBL/GenBank/DDBJ whole genome shotgun (WGS) entry which is preliminary data.</text>
</comment>
<reference evidence="1 2" key="1">
    <citation type="submission" date="2020-08" db="EMBL/GenBank/DDBJ databases">
        <title>novel species in genus Nocardioides.</title>
        <authorList>
            <person name="Zhang G."/>
        </authorList>
    </citation>
    <scope>NUCLEOTIDE SEQUENCE [LARGE SCALE GENOMIC DNA]</scope>
    <source>
        <strain evidence="1 2">SC8A-24</strain>
    </source>
</reference>
<dbReference type="Proteomes" id="UP000604001">
    <property type="component" value="Unassembled WGS sequence"/>
</dbReference>